<dbReference type="NCBIfam" id="NF033688">
    <property type="entry name" value="MG406_fam"/>
    <property type="match status" value="1"/>
</dbReference>
<dbReference type="Proteomes" id="UP000063919">
    <property type="component" value="Chromosome"/>
</dbReference>
<protein>
    <submittedName>
        <fullName evidence="2">Uncharacterized protein</fullName>
    </submittedName>
</protein>
<dbReference type="PATRIC" id="fig|362837.3.peg.50"/>
<dbReference type="AlphaFoldDB" id="A0A0M4JRG9"/>
<keyword evidence="1" id="KW-0812">Transmembrane</keyword>
<keyword evidence="1" id="KW-0472">Membrane</keyword>
<feature type="transmembrane region" description="Helical" evidence="1">
    <location>
        <begin position="95"/>
        <end position="113"/>
    </location>
</feature>
<evidence type="ECO:0000313" key="2">
    <source>
        <dbReference type="EMBL" id="ALD65960.1"/>
    </source>
</evidence>
<gene>
    <name evidence="2" type="ORF">SCANT_v1c00500</name>
</gene>
<reference evidence="2 3" key="1">
    <citation type="journal article" date="2015" name="Genome Announc.">
        <title>Complete Genome Sequence of Spiroplasma cantharicola CC-1T (DSM 21588), a Bacterium Isolated from Soldier Beetle (Cantharis carolinus).</title>
        <authorList>
            <person name="Lo W.S."/>
            <person name="Liu P.Y."/>
            <person name="Kuo C.H."/>
        </authorList>
    </citation>
    <scope>NUCLEOTIDE SEQUENCE [LARGE SCALE GENOMIC DNA]</scope>
    <source>
        <strain evidence="2 3">CC-1</strain>
    </source>
</reference>
<organism evidence="2 3">
    <name type="scientific">Spiroplasma cantharicola</name>
    <dbReference type="NCBI Taxonomy" id="362837"/>
    <lineage>
        <taxon>Bacteria</taxon>
        <taxon>Bacillati</taxon>
        <taxon>Mycoplasmatota</taxon>
        <taxon>Mollicutes</taxon>
        <taxon>Entomoplasmatales</taxon>
        <taxon>Spiroplasmataceae</taxon>
        <taxon>Spiroplasma</taxon>
    </lineage>
</organism>
<evidence type="ECO:0000313" key="3">
    <source>
        <dbReference type="Proteomes" id="UP000063919"/>
    </source>
</evidence>
<dbReference type="KEGG" id="scj:SCANT_v1c00500"/>
<keyword evidence="1" id="KW-1133">Transmembrane helix</keyword>
<evidence type="ECO:0000256" key="1">
    <source>
        <dbReference type="SAM" id="Phobius"/>
    </source>
</evidence>
<feature type="transmembrane region" description="Helical" evidence="1">
    <location>
        <begin position="7"/>
        <end position="29"/>
    </location>
</feature>
<feature type="transmembrane region" description="Helical" evidence="1">
    <location>
        <begin position="68"/>
        <end position="89"/>
    </location>
</feature>
<name>A0A0M4JRG9_9MOLU</name>
<dbReference type="EMBL" id="CP012622">
    <property type="protein sequence ID" value="ALD65960.1"/>
    <property type="molecule type" value="Genomic_DNA"/>
</dbReference>
<dbReference type="RefSeq" id="WP_053945740.1">
    <property type="nucleotide sequence ID" value="NZ_CP012622.1"/>
</dbReference>
<keyword evidence="3" id="KW-1185">Reference proteome</keyword>
<accession>A0A0M4JRG9</accession>
<feature type="transmembrane region" description="Helical" evidence="1">
    <location>
        <begin position="35"/>
        <end position="56"/>
    </location>
</feature>
<sequence>MLKNKGKIILISLVSMITCLLTILVLLKLVNYSLVTGYLLGSCFLYISLFFMKLAIKNLIDTLNPYNYMFIITLRIGFYIVPFLISFYLPNLFSIYGLVIAFVINWFPSVYYSKAK</sequence>
<dbReference type="STRING" id="362837.SCANT_v1c00500"/>
<proteinExistence type="predicted"/>
<dbReference type="OrthoDB" id="389727at2"/>